<accession>A0A1S1N1S8</accession>
<evidence type="ECO:0000256" key="2">
    <source>
        <dbReference type="ARBA" id="ARBA00010248"/>
    </source>
</evidence>
<keyword evidence="8" id="KW-0998">Cell outer membrane</keyword>
<gene>
    <name evidence="14" type="ORF">BIW53_13520</name>
</gene>
<comment type="subcellular location">
    <subcellularLocation>
        <location evidence="1">Cell outer membrane</location>
    </subcellularLocation>
</comment>
<evidence type="ECO:0000256" key="3">
    <source>
        <dbReference type="ARBA" id="ARBA00015419"/>
    </source>
</evidence>
<feature type="domain" description="Bacterial surface antigen (D15)" evidence="12">
    <location>
        <begin position="269"/>
        <end position="566"/>
    </location>
</feature>
<dbReference type="InterPro" id="IPR035243">
    <property type="entry name" value="TamA_POTRA_Dom_1"/>
</dbReference>
<comment type="caution">
    <text evidence="14">The sequence shown here is derived from an EMBL/GenBank/DDBJ whole genome shotgun (WGS) entry which is preliminary data.</text>
</comment>
<name>A0A1S1N1S8_9GAMM</name>
<evidence type="ECO:0000256" key="5">
    <source>
        <dbReference type="ARBA" id="ARBA00022692"/>
    </source>
</evidence>
<evidence type="ECO:0000313" key="14">
    <source>
        <dbReference type="EMBL" id="OHU95024.1"/>
    </source>
</evidence>
<keyword evidence="7" id="KW-0472">Membrane</keyword>
<keyword evidence="15" id="KW-1185">Reference proteome</keyword>
<evidence type="ECO:0000256" key="10">
    <source>
        <dbReference type="ARBA" id="ARBA00093548"/>
    </source>
</evidence>
<evidence type="ECO:0000256" key="8">
    <source>
        <dbReference type="ARBA" id="ARBA00023237"/>
    </source>
</evidence>
<protein>
    <recommendedName>
        <fullName evidence="3">Translocation and assembly module subunit TamA</fullName>
    </recommendedName>
    <alternativeName>
        <fullName evidence="9">Autotransporter assembly factor TamA</fullName>
    </alternativeName>
</protein>
<keyword evidence="5" id="KW-0812">Transmembrane</keyword>
<dbReference type="GO" id="GO:0097347">
    <property type="term" value="C:TAM protein secretion complex"/>
    <property type="evidence" value="ECO:0007669"/>
    <property type="project" value="TreeGrafter"/>
</dbReference>
<dbReference type="STRING" id="327939.BIW53_13520"/>
<evidence type="ECO:0000259" key="12">
    <source>
        <dbReference type="Pfam" id="PF01103"/>
    </source>
</evidence>
<evidence type="ECO:0000256" key="1">
    <source>
        <dbReference type="ARBA" id="ARBA00004442"/>
    </source>
</evidence>
<feature type="signal peptide" evidence="11">
    <location>
        <begin position="1"/>
        <end position="19"/>
    </location>
</feature>
<evidence type="ECO:0000259" key="13">
    <source>
        <dbReference type="Pfam" id="PF17243"/>
    </source>
</evidence>
<dbReference type="GO" id="GO:0009279">
    <property type="term" value="C:cell outer membrane"/>
    <property type="evidence" value="ECO:0007669"/>
    <property type="project" value="UniProtKB-SubCell"/>
</dbReference>
<dbReference type="AlphaFoldDB" id="A0A1S1N1S8"/>
<organism evidence="14 15">
    <name type="scientific">Pseudoalteromonas byunsanensis</name>
    <dbReference type="NCBI Taxonomy" id="327939"/>
    <lineage>
        <taxon>Bacteria</taxon>
        <taxon>Pseudomonadati</taxon>
        <taxon>Pseudomonadota</taxon>
        <taxon>Gammaproteobacteria</taxon>
        <taxon>Alteromonadales</taxon>
        <taxon>Pseudoalteromonadaceae</taxon>
        <taxon>Pseudoalteromonas</taxon>
    </lineage>
</organism>
<dbReference type="PANTHER" id="PTHR12815:SF47">
    <property type="entry name" value="TRANSLOCATION AND ASSEMBLY MODULE SUBUNIT TAMA"/>
    <property type="match status" value="1"/>
</dbReference>
<comment type="subunit">
    <text evidence="10">Interacts with TamB to form the translocation and assembly module (TAM).</text>
</comment>
<dbReference type="Proteomes" id="UP000180253">
    <property type="component" value="Unassembled WGS sequence"/>
</dbReference>
<keyword evidence="6 11" id="KW-0732">Signal</keyword>
<sequence length="578" mass="65465">MFKAVIFLLLVALVNTHFAAQAQPQVPEGWQLQRIDIEGVNSNLEDNISGYISYYLEQPFEQQQLEPLRQAVEQAMQALGYYHSQISFIATPSSNSLQVNIDADEPLSWNEISVHLIGSAQHDKALKSLLAKLPIMVGQTVRHDHYQQAKSSLESLLLERGYFDFKWQRSELLIDKSERTARVKWQLDGGERYHFGELQVGKDTQATQYIRSLATFQQGTPFQGALLSDYTLALNATPYFRSAKVYPLLKDRHDGVLPVQVNVIDKPDNSFEVGGGYSTDLGAKVRLKWAKPWITDDGHFLESNLSVSERRQDITGSYTIPVADPNNDVWRILGGYQFNDDIQQGINSKIWNVQLQRQWLTDDNWIRTAFIKREHETTEQDGERLETEMLLPGVSYAKKQTKGGTTPYWANERLLSLEVASDSLVSSTSLLKARWNNAWLRNYQQQHFVISRINLGAIVADDIHEVPFNMRFFAGGDQSIRGFAYRSIGPKEGDKEIGGKYLVTGSLEYNYQFLPSWRAAVFIDTGTATNDFSEKWSVGAGFGIRYLTPVGPIRIDHAWGLSKESKSTRLSIVIGPEI</sequence>
<keyword evidence="4" id="KW-1134">Transmembrane beta strand</keyword>
<evidence type="ECO:0000256" key="7">
    <source>
        <dbReference type="ARBA" id="ARBA00023136"/>
    </source>
</evidence>
<dbReference type="EMBL" id="MNAN01000032">
    <property type="protein sequence ID" value="OHU95024.1"/>
    <property type="molecule type" value="Genomic_DNA"/>
</dbReference>
<dbReference type="PANTHER" id="PTHR12815">
    <property type="entry name" value="SORTING AND ASSEMBLY MACHINERY SAMM50 PROTEIN FAMILY MEMBER"/>
    <property type="match status" value="1"/>
</dbReference>
<dbReference type="Pfam" id="PF01103">
    <property type="entry name" value="Omp85"/>
    <property type="match status" value="1"/>
</dbReference>
<dbReference type="InterPro" id="IPR000184">
    <property type="entry name" value="Bac_surfAg_D15"/>
</dbReference>
<dbReference type="RefSeq" id="WP_070992539.1">
    <property type="nucleotide sequence ID" value="NZ_CBCSHD010000013.1"/>
</dbReference>
<dbReference type="Pfam" id="PF17243">
    <property type="entry name" value="POTRA_TamA_1"/>
    <property type="match status" value="1"/>
</dbReference>
<feature type="chain" id="PRO_5010211164" description="Translocation and assembly module subunit TamA" evidence="11">
    <location>
        <begin position="20"/>
        <end position="578"/>
    </location>
</feature>
<evidence type="ECO:0000256" key="11">
    <source>
        <dbReference type="SAM" id="SignalP"/>
    </source>
</evidence>
<dbReference type="Gene3D" id="2.40.160.50">
    <property type="entry name" value="membrane protein fhac: a member of the omp85/tpsb transporter family"/>
    <property type="match status" value="1"/>
</dbReference>
<dbReference type="Gene3D" id="3.10.20.310">
    <property type="entry name" value="membrane protein fhac"/>
    <property type="match status" value="3"/>
</dbReference>
<feature type="domain" description="TamA POTRA" evidence="13">
    <location>
        <begin position="35"/>
        <end position="102"/>
    </location>
</feature>
<dbReference type="InterPro" id="IPR039910">
    <property type="entry name" value="D15-like"/>
</dbReference>
<comment type="similarity">
    <text evidence="2">Belongs to the TamA family.</text>
</comment>
<evidence type="ECO:0000256" key="6">
    <source>
        <dbReference type="ARBA" id="ARBA00022729"/>
    </source>
</evidence>
<dbReference type="GO" id="GO:0009306">
    <property type="term" value="P:protein secretion"/>
    <property type="evidence" value="ECO:0007669"/>
    <property type="project" value="TreeGrafter"/>
</dbReference>
<reference evidence="14 15" key="1">
    <citation type="submission" date="2016-10" db="EMBL/GenBank/DDBJ databases">
        <title>Pseudoalteromonas amylolytica sp. nov., isolated from the surface seawater.</title>
        <authorList>
            <person name="Wu Y.-H."/>
            <person name="Cheng H."/>
            <person name="Jin X.-B."/>
            <person name="Wang C.-S."/>
            <person name="Xu X.-W."/>
        </authorList>
    </citation>
    <scope>NUCLEOTIDE SEQUENCE [LARGE SCALE GENOMIC DNA]</scope>
    <source>
        <strain evidence="14 15">JCM 12483</strain>
    </source>
</reference>
<proteinExistence type="inferred from homology"/>
<evidence type="ECO:0000313" key="15">
    <source>
        <dbReference type="Proteomes" id="UP000180253"/>
    </source>
</evidence>
<dbReference type="OrthoDB" id="9803054at2"/>
<evidence type="ECO:0000256" key="4">
    <source>
        <dbReference type="ARBA" id="ARBA00022452"/>
    </source>
</evidence>
<evidence type="ECO:0000256" key="9">
    <source>
        <dbReference type="ARBA" id="ARBA00033063"/>
    </source>
</evidence>